<dbReference type="GO" id="GO:0005524">
    <property type="term" value="F:ATP binding"/>
    <property type="evidence" value="ECO:0007669"/>
    <property type="project" value="InterPro"/>
</dbReference>
<reference evidence="2" key="1">
    <citation type="submission" date="2023-03" db="EMBL/GenBank/DDBJ databases">
        <title>Massive genome expansion in bonnet fungi (Mycena s.s.) driven by repeated elements and novel gene families across ecological guilds.</title>
        <authorList>
            <consortium name="Lawrence Berkeley National Laboratory"/>
            <person name="Harder C.B."/>
            <person name="Miyauchi S."/>
            <person name="Viragh M."/>
            <person name="Kuo A."/>
            <person name="Thoen E."/>
            <person name="Andreopoulos B."/>
            <person name="Lu D."/>
            <person name="Skrede I."/>
            <person name="Drula E."/>
            <person name="Henrissat B."/>
            <person name="Morin E."/>
            <person name="Kohler A."/>
            <person name="Barry K."/>
            <person name="LaButti K."/>
            <person name="Morin E."/>
            <person name="Salamov A."/>
            <person name="Lipzen A."/>
            <person name="Mereny Z."/>
            <person name="Hegedus B."/>
            <person name="Baldrian P."/>
            <person name="Stursova M."/>
            <person name="Weitz H."/>
            <person name="Taylor A."/>
            <person name="Grigoriev I.V."/>
            <person name="Nagy L.G."/>
            <person name="Martin F."/>
            <person name="Kauserud H."/>
        </authorList>
    </citation>
    <scope>NUCLEOTIDE SEQUENCE</scope>
    <source>
        <strain evidence="2">CBHHK173m</strain>
    </source>
</reference>
<dbReference type="Proteomes" id="UP001222325">
    <property type="component" value="Unassembled WGS sequence"/>
</dbReference>
<gene>
    <name evidence="2" type="ORF">B0H15DRAFT_995436</name>
</gene>
<dbReference type="InterPro" id="IPR000719">
    <property type="entry name" value="Prot_kinase_dom"/>
</dbReference>
<dbReference type="Pfam" id="PF00069">
    <property type="entry name" value="Pkinase"/>
    <property type="match status" value="1"/>
</dbReference>
<dbReference type="EMBL" id="JARJCN010000005">
    <property type="protein sequence ID" value="KAJ7100811.1"/>
    <property type="molecule type" value="Genomic_DNA"/>
</dbReference>
<dbReference type="PANTHER" id="PTHR23257">
    <property type="entry name" value="SERINE-THREONINE PROTEIN KINASE"/>
    <property type="match status" value="1"/>
</dbReference>
<dbReference type="InterPro" id="IPR011009">
    <property type="entry name" value="Kinase-like_dom_sf"/>
</dbReference>
<dbReference type="InterPro" id="IPR050167">
    <property type="entry name" value="Ser_Thr_protein_kinase"/>
</dbReference>
<proteinExistence type="predicted"/>
<keyword evidence="2" id="KW-0418">Kinase</keyword>
<dbReference type="AlphaFoldDB" id="A0AAD6UHQ8"/>
<organism evidence="2 3">
    <name type="scientific">Mycena belliarum</name>
    <dbReference type="NCBI Taxonomy" id="1033014"/>
    <lineage>
        <taxon>Eukaryota</taxon>
        <taxon>Fungi</taxon>
        <taxon>Dikarya</taxon>
        <taxon>Basidiomycota</taxon>
        <taxon>Agaricomycotina</taxon>
        <taxon>Agaricomycetes</taxon>
        <taxon>Agaricomycetidae</taxon>
        <taxon>Agaricales</taxon>
        <taxon>Marasmiineae</taxon>
        <taxon>Mycenaceae</taxon>
        <taxon>Mycena</taxon>
    </lineage>
</organism>
<evidence type="ECO:0000313" key="3">
    <source>
        <dbReference type="Proteomes" id="UP001222325"/>
    </source>
</evidence>
<comment type="caution">
    <text evidence="2">The sequence shown here is derived from an EMBL/GenBank/DDBJ whole genome shotgun (WGS) entry which is preliminary data.</text>
</comment>
<accession>A0AAD6UHQ8</accession>
<dbReference type="SUPFAM" id="SSF56112">
    <property type="entry name" value="Protein kinase-like (PK-like)"/>
    <property type="match status" value="1"/>
</dbReference>
<keyword evidence="2" id="KW-0808">Transferase</keyword>
<evidence type="ECO:0000313" key="2">
    <source>
        <dbReference type="EMBL" id="KAJ7100811.1"/>
    </source>
</evidence>
<feature type="domain" description="Protein kinase" evidence="1">
    <location>
        <begin position="4"/>
        <end position="96"/>
    </location>
</feature>
<name>A0AAD6UHQ8_9AGAR</name>
<sequence>QILGIAQGLCYLHSESIIHGDLHPGNVLIDNDGHVKLIDFGLIRLVGATATPTGPSCSGVTGYLAPELYYNGPGKPTSNKSFETDIFAFATVCYVVSALALVRIPFVQILDSCSMVNYWLELLQVAPGEDTIRMPDSLWTLVRRGWGAGSSPESEEH</sequence>
<keyword evidence="3" id="KW-1185">Reference proteome</keyword>
<dbReference type="Gene3D" id="1.10.510.10">
    <property type="entry name" value="Transferase(Phosphotransferase) domain 1"/>
    <property type="match status" value="1"/>
</dbReference>
<dbReference type="GO" id="GO:0004672">
    <property type="term" value="F:protein kinase activity"/>
    <property type="evidence" value="ECO:0007669"/>
    <property type="project" value="InterPro"/>
</dbReference>
<feature type="non-terminal residue" evidence="2">
    <location>
        <position position="157"/>
    </location>
</feature>
<protein>
    <submittedName>
        <fullName evidence="2">Kinase-like domain-containing protein</fullName>
    </submittedName>
</protein>
<evidence type="ECO:0000259" key="1">
    <source>
        <dbReference type="Pfam" id="PF00069"/>
    </source>
</evidence>